<dbReference type="SMART" id="SM00295">
    <property type="entry name" value="B41"/>
    <property type="match status" value="1"/>
</dbReference>
<dbReference type="OrthoDB" id="6285196at2759"/>
<dbReference type="GO" id="GO:0005856">
    <property type="term" value="C:cytoskeleton"/>
    <property type="evidence" value="ECO:0007669"/>
    <property type="project" value="InterPro"/>
</dbReference>
<dbReference type="InterPro" id="IPR014352">
    <property type="entry name" value="FERM/acyl-CoA-bd_prot_sf"/>
</dbReference>
<dbReference type="EMBL" id="CAJPIZ010004169">
    <property type="protein sequence ID" value="CAG2107228.1"/>
    <property type="molecule type" value="Genomic_DNA"/>
</dbReference>
<dbReference type="InterPro" id="IPR019749">
    <property type="entry name" value="Band_41_domain"/>
</dbReference>
<feature type="region of interest" description="Disordered" evidence="4">
    <location>
        <begin position="258"/>
        <end position="291"/>
    </location>
</feature>
<evidence type="ECO:0000256" key="2">
    <source>
        <dbReference type="ARBA" id="ARBA00023054"/>
    </source>
</evidence>
<dbReference type="Pfam" id="PF00169">
    <property type="entry name" value="PH"/>
    <property type="match status" value="2"/>
</dbReference>
<dbReference type="Pfam" id="PF21989">
    <property type="entry name" value="RA_2"/>
    <property type="match status" value="1"/>
</dbReference>
<dbReference type="Gene3D" id="1.25.40.530">
    <property type="entry name" value="MyTH4 domain"/>
    <property type="match status" value="1"/>
</dbReference>
<feature type="compositionally biased region" description="Low complexity" evidence="4">
    <location>
        <begin position="275"/>
        <end position="287"/>
    </location>
</feature>
<dbReference type="Pfam" id="PF00373">
    <property type="entry name" value="FERM_M"/>
    <property type="match status" value="1"/>
</dbReference>
<evidence type="ECO:0000259" key="7">
    <source>
        <dbReference type="PROSITE" id="PS51016"/>
    </source>
</evidence>
<dbReference type="FunFam" id="2.30.29.30:FF:000286">
    <property type="entry name" value="PH-protein kinase domain containing protein"/>
    <property type="match status" value="1"/>
</dbReference>
<evidence type="ECO:0000313" key="8">
    <source>
        <dbReference type="EMBL" id="CAD7626798.1"/>
    </source>
</evidence>
<dbReference type="InterPro" id="IPR011993">
    <property type="entry name" value="PH-like_dom_sf"/>
</dbReference>
<gene>
    <name evidence="8" type="ORF">OSB1V03_LOCUS7230</name>
</gene>
<dbReference type="PROSITE" id="PS50003">
    <property type="entry name" value="PH_DOMAIN"/>
    <property type="match status" value="2"/>
</dbReference>
<reference evidence="8" key="1">
    <citation type="submission" date="2020-11" db="EMBL/GenBank/DDBJ databases">
        <authorList>
            <person name="Tran Van P."/>
        </authorList>
    </citation>
    <scope>NUCLEOTIDE SEQUENCE</scope>
</reference>
<dbReference type="SUPFAM" id="SSF47031">
    <property type="entry name" value="Second domain of FERM"/>
    <property type="match status" value="1"/>
</dbReference>
<dbReference type="Proteomes" id="UP000759131">
    <property type="component" value="Unassembled WGS sequence"/>
</dbReference>
<evidence type="ECO:0000313" key="9">
    <source>
        <dbReference type="Proteomes" id="UP000759131"/>
    </source>
</evidence>
<dbReference type="PROSITE" id="PS50057">
    <property type="entry name" value="FERM_3"/>
    <property type="match status" value="1"/>
</dbReference>
<evidence type="ECO:0000259" key="6">
    <source>
        <dbReference type="PROSITE" id="PS50057"/>
    </source>
</evidence>
<dbReference type="InterPro" id="IPR001849">
    <property type="entry name" value="PH_domain"/>
</dbReference>
<sequence length="1415" mass="160800">MNESLEECIHGNEGLDWHKRCIEMELSLQQLVLHSNKSRQIFVDKISDLENRLKDALKRAEESELKYCSIIESLIDKSDRKSKTGEEEGMNDSTPELNQLKHAMEEKEKVINDLEVKIEEQKKLRLRDAKQVEEKAAKIKEWVAIKLKELEVQNHSLREQNRKCNEELLCFKQHLHNASPETRRKVEYVLNQYSDQSSLTYANNRLYAYQNVSTFSTKDEIQELIAKRGLKLSDCETHSESSDEEGVIKASNERFGRSIRPQKPIPPPRTRILMGSNDSNDSSGYSSRQTNALNYFPRAGSLDRKLADMKRLNFNQLKKKKSGFAANEVHDYSDIYTPTNETKTSLNHFESNVRPPTPPLHRCPSWESRIYRIASTGIPSASSANSTPNHSIRQLLKASNHCTQQLSPKTILNEYNVPVFATIKGRASRIRSIPFTDDSTDSSDNETDIRITTTTITTGTTSSSGHDSDIFATPVRHFTRDTTVDSNISEDYALPPDATLSASMDAILVADVAQEIRAPKRFSSLQRPSSMREVNELNPLNDVMEKSGYLTKLGGRLKTWQRRWFTLKDGVLSYYKSQSDANKGKPRAHIKLDKSCRITTTGDSTFQIITQNNKKVYYLTADSIITIEEWIRVLNNVLKQNTTFHISDDQKPIIEGFATKVRSGHSKRCWVALYGRHLLYFKSPNDKTPINRIDLKSAKVEEVENVSDSDNEDIEDNTITSLIQTKSSRHYSNHTIAIFLKHSSDPIYLLLSSKQELNEWLYHLSVAVTGEHSAGTPFEHLVSRLMKAESDCVDTLDGHSLWKNPLLLYTKDNICEPLTTLPNEYLKSEAIKLFKSIQLFISVPLDSSGIDYHVSLVQNCLQLCLTNAELQSELFCQLVKQTSAHNCHKLCGSSGVQQFLLCATQTIFTCDTSGTCSEKTSPTSVNETSLNPNSCDKKHALNVVFMQSFQLLSLAISLFTAQNRTLWLLKQHLRRTSDTKTDVGKYAIYCRRALDRTLKNGPRELGPSRMEVLSILLRNPYHHSLPHSIPVNFMNRSYNVVGFDGSTTVEEFCQSLNKEVTIRDNSQSGFALFSDDPIDKEVEHLLDCKVKLADIICRWERVLRENHFGKFENTKVVKLLYKQRLCLKSCTKSETERERLLSVYQINNEIVLGRFPVTQDLALELCALMAQIEFADFVTISRPQVILQQVIDRFFPIHFKESNFLKTLMEAIRDKWMELKGRPAVDCVRICLNCCRKWPFWGSTLFEAKVAKQVKYMDSCNALPALITSHTKLWIAVSDDSIALLDFDSFHLITRYTYKNLMTFGGCKQDLMLVFCTRNGPLEADSGSGTGSGSSRTDSQRSERLLFIMNKSKIIEITLLIADYINSDSALNAVSTLDTSHETLDSSLDKYWTGSTLFSRVPSLKISSTTSHTKL</sequence>
<dbReference type="SUPFAM" id="SSF50729">
    <property type="entry name" value="PH domain-like"/>
    <property type="match status" value="2"/>
</dbReference>
<dbReference type="EMBL" id="OC858744">
    <property type="protein sequence ID" value="CAD7626798.1"/>
    <property type="molecule type" value="Genomic_DNA"/>
</dbReference>
<dbReference type="GO" id="GO:0071944">
    <property type="term" value="C:cell periphery"/>
    <property type="evidence" value="ECO:0007669"/>
    <property type="project" value="UniProtKB-ARBA"/>
</dbReference>
<dbReference type="InterPro" id="IPR000857">
    <property type="entry name" value="MyTH4_dom"/>
</dbReference>
<feature type="coiled-coil region" evidence="3">
    <location>
        <begin position="39"/>
        <end position="66"/>
    </location>
</feature>
<dbReference type="InterPro" id="IPR035963">
    <property type="entry name" value="FERM_2"/>
</dbReference>
<dbReference type="CDD" id="cd00821">
    <property type="entry name" value="PH"/>
    <property type="match status" value="1"/>
</dbReference>
<evidence type="ECO:0000259" key="5">
    <source>
        <dbReference type="PROSITE" id="PS50003"/>
    </source>
</evidence>
<dbReference type="InterPro" id="IPR000299">
    <property type="entry name" value="FERM_domain"/>
</dbReference>
<keyword evidence="2 3" id="KW-0175">Coiled coil</keyword>
<protein>
    <recommendedName>
        <fullName evidence="10">Pleckstrin homology domain-containing family H member 2</fullName>
    </recommendedName>
</protein>
<keyword evidence="9" id="KW-1185">Reference proteome</keyword>
<feature type="domain" description="MyTH4" evidence="7">
    <location>
        <begin position="809"/>
        <end position="1016"/>
    </location>
</feature>
<dbReference type="CDD" id="cd17094">
    <property type="entry name" value="FERM_F1_Max1_like"/>
    <property type="match status" value="1"/>
</dbReference>
<evidence type="ECO:0000256" key="1">
    <source>
        <dbReference type="ARBA" id="ARBA00022737"/>
    </source>
</evidence>
<dbReference type="CDD" id="cd14473">
    <property type="entry name" value="FERM_B-lobe"/>
    <property type="match status" value="1"/>
</dbReference>
<dbReference type="InterPro" id="IPR019748">
    <property type="entry name" value="FERM_central"/>
</dbReference>
<accession>A0A7R9PZM0</accession>
<dbReference type="CDD" id="cd13282">
    <property type="entry name" value="PH1_PLEKHH1_PLEKHH2"/>
    <property type="match status" value="1"/>
</dbReference>
<dbReference type="Pfam" id="PF00784">
    <property type="entry name" value="MyTH4"/>
    <property type="match status" value="1"/>
</dbReference>
<dbReference type="PROSITE" id="PS51016">
    <property type="entry name" value="MYTH4"/>
    <property type="match status" value="1"/>
</dbReference>
<dbReference type="SMART" id="SM00233">
    <property type="entry name" value="PH"/>
    <property type="match status" value="2"/>
</dbReference>
<organism evidence="8">
    <name type="scientific">Medioppia subpectinata</name>
    <dbReference type="NCBI Taxonomy" id="1979941"/>
    <lineage>
        <taxon>Eukaryota</taxon>
        <taxon>Metazoa</taxon>
        <taxon>Ecdysozoa</taxon>
        <taxon>Arthropoda</taxon>
        <taxon>Chelicerata</taxon>
        <taxon>Arachnida</taxon>
        <taxon>Acari</taxon>
        <taxon>Acariformes</taxon>
        <taxon>Sarcoptiformes</taxon>
        <taxon>Oribatida</taxon>
        <taxon>Brachypylina</taxon>
        <taxon>Oppioidea</taxon>
        <taxon>Oppiidae</taxon>
        <taxon>Medioppia</taxon>
    </lineage>
</organism>
<feature type="coiled-coil region" evidence="3">
    <location>
        <begin position="97"/>
        <end position="167"/>
    </location>
</feature>
<dbReference type="GO" id="GO:0009887">
    <property type="term" value="P:animal organ morphogenesis"/>
    <property type="evidence" value="ECO:0007669"/>
    <property type="project" value="UniProtKB-ARBA"/>
</dbReference>
<feature type="domain" description="PH" evidence="5">
    <location>
        <begin position="543"/>
        <end position="639"/>
    </location>
</feature>
<dbReference type="InterPro" id="IPR038185">
    <property type="entry name" value="MyTH4_dom_sf"/>
</dbReference>
<feature type="domain" description="FERM" evidence="6">
    <location>
        <begin position="1027"/>
        <end position="1372"/>
    </location>
</feature>
<dbReference type="Gene3D" id="2.30.29.30">
    <property type="entry name" value="Pleckstrin-homology domain (PH domain)/Phosphotyrosine-binding domain (PTB)"/>
    <property type="match status" value="3"/>
</dbReference>
<dbReference type="PANTHER" id="PTHR22903:SF8">
    <property type="entry name" value="MAX-1A"/>
    <property type="match status" value="1"/>
</dbReference>
<feature type="domain" description="PH" evidence="5">
    <location>
        <begin position="651"/>
        <end position="769"/>
    </location>
</feature>
<keyword evidence="1" id="KW-0677">Repeat</keyword>
<name>A0A7R9PZM0_9ACAR</name>
<evidence type="ECO:0000256" key="3">
    <source>
        <dbReference type="SAM" id="Coils"/>
    </source>
</evidence>
<dbReference type="SMART" id="SM00139">
    <property type="entry name" value="MyTH4"/>
    <property type="match status" value="1"/>
</dbReference>
<dbReference type="PANTHER" id="PTHR22903">
    <property type="entry name" value="PLEKHH PROTEIN"/>
    <property type="match status" value="1"/>
</dbReference>
<evidence type="ECO:0008006" key="10">
    <source>
        <dbReference type="Google" id="ProtNLM"/>
    </source>
</evidence>
<dbReference type="Gene3D" id="1.20.80.10">
    <property type="match status" value="1"/>
</dbReference>
<dbReference type="Gene3D" id="3.10.20.90">
    <property type="entry name" value="Phosphatidylinositol 3-kinase Catalytic Subunit, Chain A, domain 1"/>
    <property type="match status" value="1"/>
</dbReference>
<evidence type="ECO:0000256" key="4">
    <source>
        <dbReference type="SAM" id="MobiDB-lite"/>
    </source>
</evidence>
<dbReference type="GO" id="GO:0048731">
    <property type="term" value="P:system development"/>
    <property type="evidence" value="ECO:0007669"/>
    <property type="project" value="UniProtKB-ARBA"/>
</dbReference>
<proteinExistence type="predicted"/>